<dbReference type="InterPro" id="IPR018076">
    <property type="entry name" value="T2SS_GspF_dom"/>
</dbReference>
<feature type="transmembrane region" description="Helical" evidence="6">
    <location>
        <begin position="79"/>
        <end position="96"/>
    </location>
</feature>
<organism evidence="8 9">
    <name type="scientific">Marinobacter daepoensis</name>
    <dbReference type="NCBI Taxonomy" id="262077"/>
    <lineage>
        <taxon>Bacteria</taxon>
        <taxon>Pseudomonadati</taxon>
        <taxon>Pseudomonadota</taxon>
        <taxon>Gammaproteobacteria</taxon>
        <taxon>Pseudomonadales</taxon>
        <taxon>Marinobacteraceae</taxon>
        <taxon>Marinobacter</taxon>
    </lineage>
</organism>
<gene>
    <name evidence="8" type="ORF">JYP53_15235</name>
</gene>
<evidence type="ECO:0000259" key="7">
    <source>
        <dbReference type="Pfam" id="PF00482"/>
    </source>
</evidence>
<keyword evidence="9" id="KW-1185">Reference proteome</keyword>
<dbReference type="PANTHER" id="PTHR35007:SF1">
    <property type="entry name" value="PILUS ASSEMBLY PROTEIN"/>
    <property type="match status" value="1"/>
</dbReference>
<evidence type="ECO:0000313" key="8">
    <source>
        <dbReference type="EMBL" id="MBN7771258.1"/>
    </source>
</evidence>
<evidence type="ECO:0000256" key="2">
    <source>
        <dbReference type="ARBA" id="ARBA00022475"/>
    </source>
</evidence>
<dbReference type="RefSeq" id="WP_029652909.1">
    <property type="nucleotide sequence ID" value="NZ_JAFKDB010000019.1"/>
</dbReference>
<evidence type="ECO:0000256" key="1">
    <source>
        <dbReference type="ARBA" id="ARBA00004651"/>
    </source>
</evidence>
<dbReference type="PANTHER" id="PTHR35007">
    <property type="entry name" value="INTEGRAL MEMBRANE PROTEIN-RELATED"/>
    <property type="match status" value="1"/>
</dbReference>
<reference evidence="8 9" key="1">
    <citation type="submission" date="2021-02" db="EMBL/GenBank/DDBJ databases">
        <title>PHA producing bacteria isolated from coastal sediment in Guangdong, Shenzhen.</title>
        <authorList>
            <person name="Zheng W."/>
            <person name="Yu S."/>
            <person name="Huang Y."/>
        </authorList>
    </citation>
    <scope>NUCLEOTIDE SEQUENCE [LARGE SCALE GENOMIC DNA]</scope>
    <source>
        <strain evidence="8 9">TN21-5</strain>
    </source>
</reference>
<feature type="transmembrane region" description="Helical" evidence="6">
    <location>
        <begin position="102"/>
        <end position="121"/>
    </location>
</feature>
<evidence type="ECO:0000313" key="9">
    <source>
        <dbReference type="Proteomes" id="UP000664344"/>
    </source>
</evidence>
<feature type="transmembrane region" description="Helical" evidence="6">
    <location>
        <begin position="6"/>
        <end position="27"/>
    </location>
</feature>
<dbReference type="Proteomes" id="UP000664344">
    <property type="component" value="Unassembled WGS sequence"/>
</dbReference>
<evidence type="ECO:0000256" key="3">
    <source>
        <dbReference type="ARBA" id="ARBA00022692"/>
    </source>
</evidence>
<feature type="domain" description="Type II secretion system protein GspF" evidence="7">
    <location>
        <begin position="137"/>
        <end position="261"/>
    </location>
</feature>
<keyword evidence="2" id="KW-1003">Cell membrane</keyword>
<dbReference type="Pfam" id="PF00482">
    <property type="entry name" value="T2SSF"/>
    <property type="match status" value="1"/>
</dbReference>
<protein>
    <submittedName>
        <fullName evidence="8">Type II secretion system F family protein</fullName>
    </submittedName>
</protein>
<comment type="subcellular location">
    <subcellularLocation>
        <location evidence="1">Cell membrane</location>
        <topology evidence="1">Multi-pass membrane protein</topology>
    </subcellularLocation>
</comment>
<evidence type="ECO:0000256" key="4">
    <source>
        <dbReference type="ARBA" id="ARBA00022989"/>
    </source>
</evidence>
<comment type="caution">
    <text evidence="8">The sequence shown here is derived from an EMBL/GenBank/DDBJ whole genome shotgun (WGS) entry which is preliminary data.</text>
</comment>
<feature type="transmembrane region" description="Helical" evidence="6">
    <location>
        <begin position="282"/>
        <end position="299"/>
    </location>
</feature>
<keyword evidence="4 6" id="KW-1133">Transmembrane helix</keyword>
<feature type="transmembrane region" description="Helical" evidence="6">
    <location>
        <begin position="244"/>
        <end position="262"/>
    </location>
</feature>
<name>A0ABS3BHE5_9GAMM</name>
<dbReference type="EMBL" id="JAFKDB010000019">
    <property type="protein sequence ID" value="MBN7771258.1"/>
    <property type="molecule type" value="Genomic_DNA"/>
</dbReference>
<accession>A0ABS3BHE5</accession>
<evidence type="ECO:0000256" key="6">
    <source>
        <dbReference type="SAM" id="Phobius"/>
    </source>
</evidence>
<keyword evidence="3 6" id="KW-0812">Transmembrane</keyword>
<proteinExistence type="predicted"/>
<evidence type="ECO:0000256" key="5">
    <source>
        <dbReference type="ARBA" id="ARBA00023136"/>
    </source>
</evidence>
<sequence>MSEQLFWLMSLLVGFLAILYLLLQLVWEQLSAAVRLRKQIRQRLNPPVVKSENAQVAIDLGPLDHLLVRAGIHWSTSKVSGVLAIMIGFVVAIVVFRGWVEALVAVFFLATGVVTLWRLMYEKQRRQIFAELPVIVDSVIRSLSAGRSVEQSLAIAFGDASPVFNPLVFRLKSAIAQGRDYTPILDGFAGLYNIPSITQVALALRTSARFGSSVRPVLLEVSKAIRARQELRQEFMAATAETRFTAMVFALMPPAMAVYIVLMNEDFAETLLNTGTGHTMLIIAGVLQLLGSALIWNLIRGVGRG</sequence>
<keyword evidence="5 6" id="KW-0472">Membrane</keyword>